<dbReference type="InterPro" id="IPR019692">
    <property type="entry name" value="CFP-6_PH"/>
</dbReference>
<sequence>MSSTPHSESESAPATPKRAVFRMPGVTIFAAFFVMICATPVAWSAFWLTPVYLLPISYIVWVVRTRTVADADGLTTRTFFSSRRLAWSELKGLSITSRAQVRAVLTDDSEVRLPTVRTRHLPVLAYVSGGYVTDPTSRETAPDESAEPSTSSEQDQQAPSQE</sequence>
<feature type="transmembrane region" description="Helical" evidence="2">
    <location>
        <begin position="26"/>
        <end position="48"/>
    </location>
</feature>
<evidence type="ECO:0000256" key="2">
    <source>
        <dbReference type="SAM" id="Phobius"/>
    </source>
</evidence>
<evidence type="ECO:0000313" key="4">
    <source>
        <dbReference type="EMBL" id="MFC6869979.1"/>
    </source>
</evidence>
<name>A0ABW2C561_9PSEU</name>
<reference evidence="5" key="1">
    <citation type="journal article" date="2019" name="Int. J. Syst. Evol. Microbiol.">
        <title>The Global Catalogue of Microorganisms (GCM) 10K type strain sequencing project: providing services to taxonomists for standard genome sequencing and annotation.</title>
        <authorList>
            <consortium name="The Broad Institute Genomics Platform"/>
            <consortium name="The Broad Institute Genome Sequencing Center for Infectious Disease"/>
            <person name="Wu L."/>
            <person name="Ma J."/>
        </authorList>
    </citation>
    <scope>NUCLEOTIDE SEQUENCE [LARGE SCALE GENOMIC DNA]</scope>
    <source>
        <strain evidence="5">KCTC 32255</strain>
    </source>
</reference>
<protein>
    <submittedName>
        <fullName evidence="4">PH domain-containing protein</fullName>
    </submittedName>
</protein>
<proteinExistence type="predicted"/>
<keyword evidence="2" id="KW-0812">Transmembrane</keyword>
<gene>
    <name evidence="4" type="ORF">ACFQGD_22825</name>
</gene>
<comment type="caution">
    <text evidence="4">The sequence shown here is derived from an EMBL/GenBank/DDBJ whole genome shotgun (WGS) entry which is preliminary data.</text>
</comment>
<dbReference type="Pfam" id="PF10756">
    <property type="entry name" value="bPH_6"/>
    <property type="match status" value="1"/>
</dbReference>
<dbReference type="Proteomes" id="UP001596337">
    <property type="component" value="Unassembled WGS sequence"/>
</dbReference>
<evidence type="ECO:0000256" key="1">
    <source>
        <dbReference type="SAM" id="MobiDB-lite"/>
    </source>
</evidence>
<dbReference type="RefSeq" id="WP_345393943.1">
    <property type="nucleotide sequence ID" value="NZ_BAABLA010000021.1"/>
</dbReference>
<organism evidence="4 5">
    <name type="scientific">Haloechinothrix salitolerans</name>
    <dbReference type="NCBI Taxonomy" id="926830"/>
    <lineage>
        <taxon>Bacteria</taxon>
        <taxon>Bacillati</taxon>
        <taxon>Actinomycetota</taxon>
        <taxon>Actinomycetes</taxon>
        <taxon>Pseudonocardiales</taxon>
        <taxon>Pseudonocardiaceae</taxon>
        <taxon>Haloechinothrix</taxon>
    </lineage>
</organism>
<evidence type="ECO:0000259" key="3">
    <source>
        <dbReference type="Pfam" id="PF10756"/>
    </source>
</evidence>
<feature type="domain" description="Low molecular weight protein antigen 6 PH" evidence="3">
    <location>
        <begin position="64"/>
        <end position="130"/>
    </location>
</feature>
<keyword evidence="5" id="KW-1185">Reference proteome</keyword>
<keyword evidence="2" id="KW-0472">Membrane</keyword>
<keyword evidence="2" id="KW-1133">Transmembrane helix</keyword>
<feature type="compositionally biased region" description="Polar residues" evidence="1">
    <location>
        <begin position="147"/>
        <end position="162"/>
    </location>
</feature>
<feature type="region of interest" description="Disordered" evidence="1">
    <location>
        <begin position="132"/>
        <end position="162"/>
    </location>
</feature>
<evidence type="ECO:0000313" key="5">
    <source>
        <dbReference type="Proteomes" id="UP001596337"/>
    </source>
</evidence>
<dbReference type="EMBL" id="JBHSXX010000001">
    <property type="protein sequence ID" value="MFC6869979.1"/>
    <property type="molecule type" value="Genomic_DNA"/>
</dbReference>
<accession>A0ABW2C561</accession>